<accession>A0A835DSB8</accession>
<comment type="caution">
    <text evidence="1">The sequence shown here is derived from an EMBL/GenBank/DDBJ whole genome shotgun (WGS) entry which is preliminary data.</text>
</comment>
<dbReference type="PANTHER" id="PTHR36809">
    <property type="entry name" value="TRANSMEMBRANE PROTEIN"/>
    <property type="match status" value="1"/>
</dbReference>
<protein>
    <submittedName>
        <fullName evidence="1">Uncharacterized protein</fullName>
    </submittedName>
</protein>
<dbReference type="OrthoDB" id="2018625at2759"/>
<dbReference type="AlphaFoldDB" id="A0A835DSB8"/>
<keyword evidence="2" id="KW-1185">Reference proteome</keyword>
<proteinExistence type="predicted"/>
<dbReference type="Proteomes" id="UP000655225">
    <property type="component" value="Unassembled WGS sequence"/>
</dbReference>
<name>A0A835DSB8_TETSI</name>
<reference evidence="1 2" key="1">
    <citation type="submission" date="2020-04" db="EMBL/GenBank/DDBJ databases">
        <title>Plant Genome Project.</title>
        <authorList>
            <person name="Zhang R.-G."/>
        </authorList>
    </citation>
    <scope>NUCLEOTIDE SEQUENCE [LARGE SCALE GENOMIC DNA]</scope>
    <source>
        <strain evidence="1">YNK0</strain>
        <tissue evidence="1">Leaf</tissue>
    </source>
</reference>
<dbReference type="PANTHER" id="PTHR36809:SF1">
    <property type="entry name" value="TRANSMEMBRANE PROTEIN"/>
    <property type="match status" value="1"/>
</dbReference>
<evidence type="ECO:0000313" key="1">
    <source>
        <dbReference type="EMBL" id="KAF8414226.1"/>
    </source>
</evidence>
<evidence type="ECO:0000313" key="2">
    <source>
        <dbReference type="Proteomes" id="UP000655225"/>
    </source>
</evidence>
<dbReference type="EMBL" id="JABCRI010000001">
    <property type="protein sequence ID" value="KAF8414226.1"/>
    <property type="molecule type" value="Genomic_DNA"/>
</dbReference>
<gene>
    <name evidence="1" type="ORF">HHK36_002226</name>
</gene>
<organism evidence="1 2">
    <name type="scientific">Tetracentron sinense</name>
    <name type="common">Spur-leaf</name>
    <dbReference type="NCBI Taxonomy" id="13715"/>
    <lineage>
        <taxon>Eukaryota</taxon>
        <taxon>Viridiplantae</taxon>
        <taxon>Streptophyta</taxon>
        <taxon>Embryophyta</taxon>
        <taxon>Tracheophyta</taxon>
        <taxon>Spermatophyta</taxon>
        <taxon>Magnoliopsida</taxon>
        <taxon>Trochodendrales</taxon>
        <taxon>Trochodendraceae</taxon>
        <taxon>Tetracentron</taxon>
    </lineage>
</organism>
<sequence>MEASISSPILAFQGSKNLHRTGVTANPNPKPIVKIIHRKRSNLLIGTRKVPARIPAITDVSAAADPAQAELTWQIVVGAIAGVTPFVVAGIEFSKRIVAQRRCGVCGGSGLVLREKYYFRCPGCAIIELIDMTEREEWINVEQLCLARDVKNTAHEEAERLESTSLSGSGRSGSVVVYSIPVCGLENCFERLAQMWGAVEDSVNSVEAQLLEGRKGVLIEMDTAGLVANTPKLKWFL</sequence>